<sequence>MILILIFTSQNQTVVMWFKTHETHKYYPFLDYQVLLDKSLLDIRQEFALLALMK</sequence>
<organism evidence="1 2">
    <name type="scientific">Cyanomargarita calcarea GSE-NOS-MK-12-04C</name>
    <dbReference type="NCBI Taxonomy" id="2839659"/>
    <lineage>
        <taxon>Bacteria</taxon>
        <taxon>Bacillati</taxon>
        <taxon>Cyanobacteriota</taxon>
        <taxon>Cyanophyceae</taxon>
        <taxon>Nostocales</taxon>
        <taxon>Cyanomargaritaceae</taxon>
        <taxon>Cyanomargarita</taxon>
    </lineage>
</organism>
<reference evidence="1" key="1">
    <citation type="submission" date="2021-05" db="EMBL/GenBank/DDBJ databases">
        <authorList>
            <person name="Pietrasiak N."/>
            <person name="Ward R."/>
            <person name="Stajich J.E."/>
            <person name="Kurbessoian T."/>
        </authorList>
    </citation>
    <scope>NUCLEOTIDE SEQUENCE</scope>
    <source>
        <strain evidence="1">GSE-NOS-MK-12-04C</strain>
    </source>
</reference>
<dbReference type="EMBL" id="JAHHGZ010000008">
    <property type="protein sequence ID" value="MBW4667645.1"/>
    <property type="molecule type" value="Genomic_DNA"/>
</dbReference>
<gene>
    <name evidence="1" type="ORF">KME60_09460</name>
</gene>
<protein>
    <submittedName>
        <fullName evidence="1">Uncharacterized protein</fullName>
    </submittedName>
</protein>
<reference evidence="1" key="2">
    <citation type="journal article" date="2022" name="Microbiol. Resour. Announc.">
        <title>Metagenome Sequencing to Explore Phylogenomics of Terrestrial Cyanobacteria.</title>
        <authorList>
            <person name="Ward R.D."/>
            <person name="Stajich J.E."/>
            <person name="Johansen J.R."/>
            <person name="Huntemann M."/>
            <person name="Clum A."/>
            <person name="Foster B."/>
            <person name="Foster B."/>
            <person name="Roux S."/>
            <person name="Palaniappan K."/>
            <person name="Varghese N."/>
            <person name="Mukherjee S."/>
            <person name="Reddy T.B.K."/>
            <person name="Daum C."/>
            <person name="Copeland A."/>
            <person name="Chen I.A."/>
            <person name="Ivanova N.N."/>
            <person name="Kyrpides N.C."/>
            <person name="Shapiro N."/>
            <person name="Eloe-Fadrosh E.A."/>
            <person name="Pietrasiak N."/>
        </authorList>
    </citation>
    <scope>NUCLEOTIDE SEQUENCE</scope>
    <source>
        <strain evidence="1">GSE-NOS-MK-12-04C</strain>
    </source>
</reference>
<dbReference type="Proteomes" id="UP000729701">
    <property type="component" value="Unassembled WGS sequence"/>
</dbReference>
<proteinExistence type="predicted"/>
<evidence type="ECO:0000313" key="2">
    <source>
        <dbReference type="Proteomes" id="UP000729701"/>
    </source>
</evidence>
<name>A0A951QN74_9CYAN</name>
<evidence type="ECO:0000313" key="1">
    <source>
        <dbReference type="EMBL" id="MBW4667645.1"/>
    </source>
</evidence>
<dbReference type="AlphaFoldDB" id="A0A951QN74"/>
<comment type="caution">
    <text evidence="1">The sequence shown here is derived from an EMBL/GenBank/DDBJ whole genome shotgun (WGS) entry which is preliminary data.</text>
</comment>
<accession>A0A951QN74</accession>